<comment type="caution">
    <text evidence="1">The sequence shown here is derived from an EMBL/GenBank/DDBJ whole genome shotgun (WGS) entry which is preliminary data.</text>
</comment>
<organism evidence="1 2">
    <name type="scientific">Candidatus Woesebacteria bacterium GW2011_GWA1_39_8</name>
    <dbReference type="NCBI Taxonomy" id="1618552"/>
    <lineage>
        <taxon>Bacteria</taxon>
        <taxon>Candidatus Woeseibacteriota</taxon>
    </lineage>
</organism>
<gene>
    <name evidence="1" type="ORF">UT61_C0047G0008</name>
</gene>
<dbReference type="Proteomes" id="UP000034793">
    <property type="component" value="Unassembled WGS sequence"/>
</dbReference>
<sequence>MKNIKVNRIEKVLQKIYLGNFDEGDVALLFIWLRWDFVDNASLLDLANFVAHNNERDRGVSFEHIHKFVYNFIEVSEKGGSIYGLPSVFNKERVIKDLEEVLETLGLKIDKDKIENQSTKIIDCLLELMEETEFRFEDSRIVRCFLKRNGQKMTFCLNLDLKGPFIITSHNTIIQSNLFD</sequence>
<protein>
    <submittedName>
        <fullName evidence="1">Uncharacterized protein</fullName>
    </submittedName>
</protein>
<evidence type="ECO:0000313" key="2">
    <source>
        <dbReference type="Proteomes" id="UP000034793"/>
    </source>
</evidence>
<name>A0A0G0PK20_9BACT</name>
<evidence type="ECO:0000313" key="1">
    <source>
        <dbReference type="EMBL" id="KKR28554.1"/>
    </source>
</evidence>
<reference evidence="1 2" key="1">
    <citation type="journal article" date="2015" name="Nature">
        <title>rRNA introns, odd ribosomes, and small enigmatic genomes across a large radiation of phyla.</title>
        <authorList>
            <person name="Brown C.T."/>
            <person name="Hug L.A."/>
            <person name="Thomas B.C."/>
            <person name="Sharon I."/>
            <person name="Castelle C.J."/>
            <person name="Singh A."/>
            <person name="Wilkins M.J."/>
            <person name="Williams K.H."/>
            <person name="Banfield J.F."/>
        </authorList>
    </citation>
    <scope>NUCLEOTIDE SEQUENCE [LARGE SCALE GENOMIC DNA]</scope>
</reference>
<accession>A0A0G0PK20</accession>
<proteinExistence type="predicted"/>
<dbReference type="EMBL" id="LBXL01000047">
    <property type="protein sequence ID" value="KKR28554.1"/>
    <property type="molecule type" value="Genomic_DNA"/>
</dbReference>
<dbReference type="AlphaFoldDB" id="A0A0G0PK20"/>